<evidence type="ECO:0000313" key="2">
    <source>
        <dbReference type="Proteomes" id="UP000236327"/>
    </source>
</evidence>
<dbReference type="EMBL" id="LYMM01000073">
    <property type="protein sequence ID" value="PNU02536.1"/>
    <property type="molecule type" value="Genomic_DNA"/>
</dbReference>
<keyword evidence="2" id="KW-1185">Reference proteome</keyword>
<sequence length="86" mass="9484">MQRPLMERIARALCTHDGNPPNATMNGKPLWCDYLPEAQVVLLAIREPNDDMVDAGIGTGVERPVRLDISPRSAWEAMIDAALDGR</sequence>
<gene>
    <name evidence="1" type="ORF">A8V01_09155</name>
</gene>
<dbReference type="AlphaFoldDB" id="A0A2K2FUT8"/>
<accession>A0A2K2FUT8</accession>
<protein>
    <submittedName>
        <fullName evidence="1">Uncharacterized protein</fullName>
    </submittedName>
</protein>
<comment type="caution">
    <text evidence="1">The sequence shown here is derived from an EMBL/GenBank/DDBJ whole genome shotgun (WGS) entry which is preliminary data.</text>
</comment>
<evidence type="ECO:0000313" key="1">
    <source>
        <dbReference type="EMBL" id="PNU02536.1"/>
    </source>
</evidence>
<dbReference type="Proteomes" id="UP000236327">
    <property type="component" value="Unassembled WGS sequence"/>
</dbReference>
<organism evidence="1 2">
    <name type="scientific">Novosphingobium guangzhouense</name>
    <dbReference type="NCBI Taxonomy" id="1850347"/>
    <lineage>
        <taxon>Bacteria</taxon>
        <taxon>Pseudomonadati</taxon>
        <taxon>Pseudomonadota</taxon>
        <taxon>Alphaproteobacteria</taxon>
        <taxon>Sphingomonadales</taxon>
        <taxon>Sphingomonadaceae</taxon>
        <taxon>Novosphingobium</taxon>
    </lineage>
</organism>
<name>A0A2K2FUT8_9SPHN</name>
<reference evidence="1 2" key="1">
    <citation type="submission" date="2016-05" db="EMBL/GenBank/DDBJ databases">
        <title>Complete genome sequence of Novosphingobium guangzhouense SA925(T).</title>
        <authorList>
            <person name="Sha S."/>
        </authorList>
    </citation>
    <scope>NUCLEOTIDE SEQUENCE [LARGE SCALE GENOMIC DNA]</scope>
    <source>
        <strain evidence="1 2">SA925</strain>
    </source>
</reference>
<proteinExistence type="predicted"/>